<dbReference type="Proteomes" id="UP000002217">
    <property type="component" value="Chromosome"/>
</dbReference>
<name>C8VWE1_DESAS</name>
<dbReference type="STRING" id="485916.Dtox_1636"/>
<sequence length="133" mass="14875">MSIFDKFSEGAKNITEGAKLIGKKSGEILETTKTRLEILKLEKEIDNNFQAIGSLVYKKFLGQEIPDSEEEITRLCSSIRDLEKDIMAYKTEIEGNRFQNQVCRYCGQNITAGANFCSSCGNSTKTPVDGFDE</sequence>
<reference evidence="1 2" key="1">
    <citation type="journal article" date="2009" name="Stand. Genomic Sci.">
        <title>Complete genome sequence of Desulfotomaculum acetoxidans type strain (5575).</title>
        <authorList>
            <person name="Spring S."/>
            <person name="Lapidus A."/>
            <person name="Schroder M."/>
            <person name="Gleim D."/>
            <person name="Sims D."/>
            <person name="Meincke L."/>
            <person name="Glavina Del Rio T."/>
            <person name="Tice H."/>
            <person name="Copeland A."/>
            <person name="Cheng J.F."/>
            <person name="Lucas S."/>
            <person name="Chen F."/>
            <person name="Nolan M."/>
            <person name="Bruce D."/>
            <person name="Goodwin L."/>
            <person name="Pitluck S."/>
            <person name="Ivanova N."/>
            <person name="Mavromatis K."/>
            <person name="Mikhailova N."/>
            <person name="Pati A."/>
            <person name="Chen A."/>
            <person name="Palaniappan K."/>
            <person name="Land M."/>
            <person name="Hauser L."/>
            <person name="Chang Y.J."/>
            <person name="Jeffries C.D."/>
            <person name="Chain P."/>
            <person name="Saunders E."/>
            <person name="Brettin T."/>
            <person name="Detter J.C."/>
            <person name="Goker M."/>
            <person name="Bristow J."/>
            <person name="Eisen J.A."/>
            <person name="Markowitz V."/>
            <person name="Hugenholtz P."/>
            <person name="Kyrpides N.C."/>
            <person name="Klenk H.P."/>
            <person name="Han C."/>
        </authorList>
    </citation>
    <scope>NUCLEOTIDE SEQUENCE [LARGE SCALE GENOMIC DNA]</scope>
    <source>
        <strain evidence="2">ATCC 49208 / DSM 771 / VKM B-1644</strain>
    </source>
</reference>
<dbReference type="eggNOG" id="ENOG5032SBS">
    <property type="taxonomic scope" value="Bacteria"/>
</dbReference>
<evidence type="ECO:0008006" key="3">
    <source>
        <dbReference type="Google" id="ProtNLM"/>
    </source>
</evidence>
<protein>
    <recommendedName>
        <fullName evidence="3">Zinc-ribbon domain-containing protein</fullName>
    </recommendedName>
</protein>
<keyword evidence="2" id="KW-1185">Reference proteome</keyword>
<dbReference type="InterPro" id="IPR038587">
    <property type="entry name" value="Ribosomal_eL40_sf"/>
</dbReference>
<dbReference type="RefSeq" id="WP_015757204.1">
    <property type="nucleotide sequence ID" value="NC_013216.1"/>
</dbReference>
<dbReference type="OrthoDB" id="1807261at2"/>
<evidence type="ECO:0000313" key="2">
    <source>
        <dbReference type="Proteomes" id="UP000002217"/>
    </source>
</evidence>
<proteinExistence type="predicted"/>
<dbReference type="KEGG" id="dae:Dtox_1636"/>
<dbReference type="Gene3D" id="4.10.1060.50">
    <property type="match status" value="1"/>
</dbReference>
<dbReference type="AlphaFoldDB" id="C8VWE1"/>
<gene>
    <name evidence="1" type="ordered locus">Dtox_1636</name>
</gene>
<evidence type="ECO:0000313" key="1">
    <source>
        <dbReference type="EMBL" id="ACV62493.1"/>
    </source>
</evidence>
<dbReference type="EMBL" id="CP001720">
    <property type="protein sequence ID" value="ACV62493.1"/>
    <property type="molecule type" value="Genomic_DNA"/>
</dbReference>
<accession>C8VWE1</accession>
<dbReference type="HOGENOM" id="CLU_117098_3_0_9"/>
<organism evidence="1 2">
    <name type="scientific">Desulfofarcimen acetoxidans (strain ATCC 49208 / DSM 771 / KCTC 5769 / VKM B-1644 / 5575)</name>
    <name type="common">Desulfotomaculum acetoxidans</name>
    <dbReference type="NCBI Taxonomy" id="485916"/>
    <lineage>
        <taxon>Bacteria</taxon>
        <taxon>Bacillati</taxon>
        <taxon>Bacillota</taxon>
        <taxon>Clostridia</taxon>
        <taxon>Eubacteriales</taxon>
        <taxon>Peptococcaceae</taxon>
        <taxon>Desulfofarcimen</taxon>
    </lineage>
</organism>